<dbReference type="Proteomes" id="UP001550603">
    <property type="component" value="Unassembled WGS sequence"/>
</dbReference>
<proteinExistence type="predicted"/>
<name>A0ABV2Y0K6_9ACTN</name>
<protein>
    <submittedName>
        <fullName evidence="1">Uncharacterized protein</fullName>
    </submittedName>
</protein>
<evidence type="ECO:0000313" key="1">
    <source>
        <dbReference type="EMBL" id="MEU2269587.1"/>
    </source>
</evidence>
<sequence length="47" mass="5498">MAVAKYAWSGRERLGLPRGRDDVIVLHAMRWPDEIRSPENCCRRRSS</sequence>
<organism evidence="1 2">
    <name type="scientific">Streptomyces olindensis</name>
    <dbReference type="NCBI Taxonomy" id="358823"/>
    <lineage>
        <taxon>Bacteria</taxon>
        <taxon>Bacillati</taxon>
        <taxon>Actinomycetota</taxon>
        <taxon>Actinomycetes</taxon>
        <taxon>Kitasatosporales</taxon>
        <taxon>Streptomycetaceae</taxon>
        <taxon>Streptomyces</taxon>
    </lineage>
</organism>
<gene>
    <name evidence="1" type="ORF">ABZ568_24940</name>
</gene>
<accession>A0ABV2Y0K6</accession>
<reference evidence="1 2" key="1">
    <citation type="submission" date="2024-06" db="EMBL/GenBank/DDBJ databases">
        <title>The Natural Products Discovery Center: Release of the First 8490 Sequenced Strains for Exploring Actinobacteria Biosynthetic Diversity.</title>
        <authorList>
            <person name="Kalkreuter E."/>
            <person name="Kautsar S.A."/>
            <person name="Yang D."/>
            <person name="Bader C.D."/>
            <person name="Teijaro C.N."/>
            <person name="Fluegel L."/>
            <person name="Davis C.M."/>
            <person name="Simpson J.R."/>
            <person name="Lauterbach L."/>
            <person name="Steele A.D."/>
            <person name="Gui C."/>
            <person name="Meng S."/>
            <person name="Li G."/>
            <person name="Viehrig K."/>
            <person name="Ye F."/>
            <person name="Su P."/>
            <person name="Kiefer A.F."/>
            <person name="Nichols A."/>
            <person name="Cepeda A.J."/>
            <person name="Yan W."/>
            <person name="Fan B."/>
            <person name="Jiang Y."/>
            <person name="Adhikari A."/>
            <person name="Zheng C.-J."/>
            <person name="Schuster L."/>
            <person name="Cowan T.M."/>
            <person name="Smanski M.J."/>
            <person name="Chevrette M.G."/>
            <person name="De Carvalho L.P.S."/>
            <person name="Shen B."/>
        </authorList>
    </citation>
    <scope>NUCLEOTIDE SEQUENCE [LARGE SCALE GENOMIC DNA]</scope>
    <source>
        <strain evidence="1 2">NPDC019583</strain>
    </source>
</reference>
<comment type="caution">
    <text evidence="1">The sequence shown here is derived from an EMBL/GenBank/DDBJ whole genome shotgun (WGS) entry which is preliminary data.</text>
</comment>
<evidence type="ECO:0000313" key="2">
    <source>
        <dbReference type="Proteomes" id="UP001550603"/>
    </source>
</evidence>
<keyword evidence="2" id="KW-1185">Reference proteome</keyword>
<dbReference type="RefSeq" id="WP_359790864.1">
    <property type="nucleotide sequence ID" value="NZ_JBEYBN010000038.1"/>
</dbReference>
<dbReference type="EMBL" id="JBEYBN010000038">
    <property type="protein sequence ID" value="MEU2269587.1"/>
    <property type="molecule type" value="Genomic_DNA"/>
</dbReference>